<organism evidence="2 3">
    <name type="scientific">Ancylostoma ceylanicum</name>
    <dbReference type="NCBI Taxonomy" id="53326"/>
    <lineage>
        <taxon>Eukaryota</taxon>
        <taxon>Metazoa</taxon>
        <taxon>Ecdysozoa</taxon>
        <taxon>Nematoda</taxon>
        <taxon>Chromadorea</taxon>
        <taxon>Rhabditida</taxon>
        <taxon>Rhabditina</taxon>
        <taxon>Rhabditomorpha</taxon>
        <taxon>Strongyloidea</taxon>
        <taxon>Ancylostomatidae</taxon>
        <taxon>Ancylostomatinae</taxon>
        <taxon>Ancylostoma</taxon>
    </lineage>
</organism>
<proteinExistence type="predicted"/>
<sequence length="205" mass="22774">MVGFYETSMRNQLCNSSGPRGAGSISMATQNKQLEVRRDALHGTKKLREFARTERSDQSSFDMETSENRKNSFTEVLSRKPQSNKASDDQKRSSAAPGEVRHCNTQRSARRQLQYHLREEGTAQFGRGDGAEWHQLVSAPALLGVSSAPTVQKQNPSVTADTSCRMLCDVCGKFVEIARIACCSKISMQPNVWKIDPADQLIGEF</sequence>
<dbReference type="AlphaFoldDB" id="A0A016U1M6"/>
<dbReference type="EMBL" id="JARK01001397">
    <property type="protein sequence ID" value="EYC09199.1"/>
    <property type="molecule type" value="Genomic_DNA"/>
</dbReference>
<feature type="compositionally biased region" description="Polar residues" evidence="1">
    <location>
        <begin position="73"/>
        <end position="85"/>
    </location>
</feature>
<feature type="compositionally biased region" description="Basic and acidic residues" evidence="1">
    <location>
        <begin position="45"/>
        <end position="57"/>
    </location>
</feature>
<feature type="region of interest" description="Disordered" evidence="1">
    <location>
        <begin position="1"/>
        <end position="31"/>
    </location>
</feature>
<evidence type="ECO:0000256" key="1">
    <source>
        <dbReference type="SAM" id="MobiDB-lite"/>
    </source>
</evidence>
<keyword evidence="3" id="KW-1185">Reference proteome</keyword>
<evidence type="ECO:0000313" key="2">
    <source>
        <dbReference type="EMBL" id="EYC09199.1"/>
    </source>
</evidence>
<evidence type="ECO:0000313" key="3">
    <source>
        <dbReference type="Proteomes" id="UP000024635"/>
    </source>
</evidence>
<name>A0A016U1M6_9BILA</name>
<protein>
    <submittedName>
        <fullName evidence="2">Uncharacterized protein</fullName>
    </submittedName>
</protein>
<dbReference type="Proteomes" id="UP000024635">
    <property type="component" value="Unassembled WGS sequence"/>
</dbReference>
<feature type="region of interest" description="Disordered" evidence="1">
    <location>
        <begin position="45"/>
        <end position="109"/>
    </location>
</feature>
<reference evidence="3" key="1">
    <citation type="journal article" date="2015" name="Nat. Genet.">
        <title>The genome and transcriptome of the zoonotic hookworm Ancylostoma ceylanicum identify infection-specific gene families.</title>
        <authorList>
            <person name="Schwarz E.M."/>
            <person name="Hu Y."/>
            <person name="Antoshechkin I."/>
            <person name="Miller M.M."/>
            <person name="Sternberg P.W."/>
            <person name="Aroian R.V."/>
        </authorList>
    </citation>
    <scope>NUCLEOTIDE SEQUENCE</scope>
    <source>
        <strain evidence="3">HY135</strain>
    </source>
</reference>
<accession>A0A016U1M6</accession>
<feature type="compositionally biased region" description="Polar residues" evidence="1">
    <location>
        <begin position="8"/>
        <end position="18"/>
    </location>
</feature>
<comment type="caution">
    <text evidence="2">The sequence shown here is derived from an EMBL/GenBank/DDBJ whole genome shotgun (WGS) entry which is preliminary data.</text>
</comment>
<gene>
    <name evidence="2" type="primary">Acey_s0061.g3204</name>
    <name evidence="2" type="ORF">Y032_0061g3204</name>
</gene>